<reference evidence="2" key="1">
    <citation type="submission" date="2023-06" db="EMBL/GenBank/DDBJ databases">
        <title>Genome-scale phylogeny and comparative genomics of the fungal order Sordariales.</title>
        <authorList>
            <consortium name="Lawrence Berkeley National Laboratory"/>
            <person name="Hensen N."/>
            <person name="Bonometti L."/>
            <person name="Westerberg I."/>
            <person name="Brannstrom I.O."/>
            <person name="Guillou S."/>
            <person name="Cros-Aarteil S."/>
            <person name="Calhoun S."/>
            <person name="Haridas S."/>
            <person name="Kuo A."/>
            <person name="Mondo S."/>
            <person name="Pangilinan J."/>
            <person name="Riley R."/>
            <person name="Labutti K."/>
            <person name="Andreopoulos B."/>
            <person name="Lipzen A."/>
            <person name="Chen C."/>
            <person name="Yanf M."/>
            <person name="Daum C."/>
            <person name="Ng V."/>
            <person name="Clum A."/>
            <person name="Steindorff A."/>
            <person name="Ohm R."/>
            <person name="Martin F."/>
            <person name="Silar P."/>
            <person name="Natvig D."/>
            <person name="Lalanne C."/>
            <person name="Gautier V."/>
            <person name="Ament-Velasquez S.L."/>
            <person name="Kruys A."/>
            <person name="Hutchinson M.I."/>
            <person name="Powell A.J."/>
            <person name="Barry K."/>
            <person name="Miller A.N."/>
            <person name="Grigoriev I.V."/>
            <person name="Debuchy R."/>
            <person name="Gladieux P."/>
            <person name="Thoren M.H."/>
            <person name="Johannesson H."/>
        </authorList>
    </citation>
    <scope>NUCLEOTIDE SEQUENCE</scope>
    <source>
        <strain evidence="2">CBS 307.81</strain>
    </source>
</reference>
<gene>
    <name evidence="2" type="ORF">QBC41DRAFT_308525</name>
</gene>
<accession>A0AA39YIK4</accession>
<evidence type="ECO:0000256" key="1">
    <source>
        <dbReference type="SAM" id="MobiDB-lite"/>
    </source>
</evidence>
<evidence type="ECO:0000313" key="2">
    <source>
        <dbReference type="EMBL" id="KAK0653297.1"/>
    </source>
</evidence>
<proteinExistence type="predicted"/>
<organism evidence="2 3">
    <name type="scientific">Cercophora samala</name>
    <dbReference type="NCBI Taxonomy" id="330535"/>
    <lineage>
        <taxon>Eukaryota</taxon>
        <taxon>Fungi</taxon>
        <taxon>Dikarya</taxon>
        <taxon>Ascomycota</taxon>
        <taxon>Pezizomycotina</taxon>
        <taxon>Sordariomycetes</taxon>
        <taxon>Sordariomycetidae</taxon>
        <taxon>Sordariales</taxon>
        <taxon>Lasiosphaeriaceae</taxon>
        <taxon>Cercophora</taxon>
    </lineage>
</organism>
<comment type="caution">
    <text evidence="2">The sequence shown here is derived from an EMBL/GenBank/DDBJ whole genome shotgun (WGS) entry which is preliminary data.</text>
</comment>
<name>A0AA39YIK4_9PEZI</name>
<sequence length="136" mass="14472">MAIERAAAGSDHSDAPGSNREHPIDLDNDSDNDSHNDSHNDSDDDSHSDSDNDSDAQADGVGDIVPFATNAPVQANAPPAPIVPFHRLEIAPYLSGMTECVRQALEPGCLVHIRGEALKLVPGNMPEPYRILLGNI</sequence>
<feature type="compositionally biased region" description="Basic and acidic residues" evidence="1">
    <location>
        <begin position="11"/>
        <end position="25"/>
    </location>
</feature>
<feature type="compositionally biased region" description="Basic and acidic residues" evidence="1">
    <location>
        <begin position="32"/>
        <end position="50"/>
    </location>
</feature>
<evidence type="ECO:0000313" key="3">
    <source>
        <dbReference type="Proteomes" id="UP001174997"/>
    </source>
</evidence>
<dbReference type="EMBL" id="JAULSY010000294">
    <property type="protein sequence ID" value="KAK0653297.1"/>
    <property type="molecule type" value="Genomic_DNA"/>
</dbReference>
<dbReference type="AlphaFoldDB" id="A0AA39YIK4"/>
<feature type="region of interest" description="Disordered" evidence="1">
    <location>
        <begin position="1"/>
        <end position="81"/>
    </location>
</feature>
<keyword evidence="3" id="KW-1185">Reference proteome</keyword>
<dbReference type="Proteomes" id="UP001174997">
    <property type="component" value="Unassembled WGS sequence"/>
</dbReference>
<feature type="compositionally biased region" description="Low complexity" evidence="1">
    <location>
        <begin position="68"/>
        <end position="77"/>
    </location>
</feature>
<protein>
    <submittedName>
        <fullName evidence="2">Uncharacterized protein</fullName>
    </submittedName>
</protein>